<name>A0AAV1SJI9_9ROSI</name>
<keyword evidence="2" id="KW-1185">Reference proteome</keyword>
<feature type="non-terminal residue" evidence="1">
    <location>
        <position position="91"/>
    </location>
</feature>
<sequence length="91" mass="10565">MNRAMSIKQGRSYGKAHIVRQGNIGMHLINNIFTPGEPIRVSSSYSYKANITVTLMINNKSDRIKSISMRRGLIPTYFRYIMDRVWKIARM</sequence>
<dbReference type="EMBL" id="CAWUPB010001181">
    <property type="protein sequence ID" value="CAK7350059.1"/>
    <property type="molecule type" value="Genomic_DNA"/>
</dbReference>
<accession>A0AAV1SJI9</accession>
<comment type="caution">
    <text evidence="1">The sequence shown here is derived from an EMBL/GenBank/DDBJ whole genome shotgun (WGS) entry which is preliminary data.</text>
</comment>
<evidence type="ECO:0000313" key="1">
    <source>
        <dbReference type="EMBL" id="CAK7350059.1"/>
    </source>
</evidence>
<evidence type="ECO:0000313" key="2">
    <source>
        <dbReference type="Proteomes" id="UP001314170"/>
    </source>
</evidence>
<dbReference type="AlphaFoldDB" id="A0AAV1SJI9"/>
<gene>
    <name evidence="1" type="ORF">DCAF_LOCUS22783</name>
</gene>
<organism evidence="1 2">
    <name type="scientific">Dovyalis caffra</name>
    <dbReference type="NCBI Taxonomy" id="77055"/>
    <lineage>
        <taxon>Eukaryota</taxon>
        <taxon>Viridiplantae</taxon>
        <taxon>Streptophyta</taxon>
        <taxon>Embryophyta</taxon>
        <taxon>Tracheophyta</taxon>
        <taxon>Spermatophyta</taxon>
        <taxon>Magnoliopsida</taxon>
        <taxon>eudicotyledons</taxon>
        <taxon>Gunneridae</taxon>
        <taxon>Pentapetalae</taxon>
        <taxon>rosids</taxon>
        <taxon>fabids</taxon>
        <taxon>Malpighiales</taxon>
        <taxon>Salicaceae</taxon>
        <taxon>Flacourtieae</taxon>
        <taxon>Dovyalis</taxon>
    </lineage>
</organism>
<dbReference type="Proteomes" id="UP001314170">
    <property type="component" value="Unassembled WGS sequence"/>
</dbReference>
<reference evidence="1 2" key="1">
    <citation type="submission" date="2024-01" db="EMBL/GenBank/DDBJ databases">
        <authorList>
            <person name="Waweru B."/>
        </authorList>
    </citation>
    <scope>NUCLEOTIDE SEQUENCE [LARGE SCALE GENOMIC DNA]</scope>
</reference>
<proteinExistence type="predicted"/>
<protein>
    <submittedName>
        <fullName evidence="1">Uncharacterized protein</fullName>
    </submittedName>
</protein>